<comment type="caution">
    <text evidence="3">The sequence shown here is derived from an EMBL/GenBank/DDBJ whole genome shotgun (WGS) entry which is preliminary data.</text>
</comment>
<protein>
    <recommendedName>
        <fullName evidence="2">Penicillin-binding protein transpeptidase domain-containing protein</fullName>
    </recommendedName>
</protein>
<proteinExistence type="predicted"/>
<feature type="domain" description="Penicillin-binding protein transpeptidase" evidence="2">
    <location>
        <begin position="2"/>
        <end position="73"/>
    </location>
</feature>
<organism evidence="3">
    <name type="scientific">bioreactor metagenome</name>
    <dbReference type="NCBI Taxonomy" id="1076179"/>
    <lineage>
        <taxon>unclassified sequences</taxon>
        <taxon>metagenomes</taxon>
        <taxon>ecological metagenomes</taxon>
    </lineage>
</organism>
<feature type="region of interest" description="Disordered" evidence="1">
    <location>
        <begin position="84"/>
        <end position="117"/>
    </location>
</feature>
<dbReference type="GO" id="GO:0008658">
    <property type="term" value="F:penicillin binding"/>
    <property type="evidence" value="ECO:0007669"/>
    <property type="project" value="InterPro"/>
</dbReference>
<dbReference type="InterPro" id="IPR001460">
    <property type="entry name" value="PCN-bd_Tpept"/>
</dbReference>
<dbReference type="Pfam" id="PF00905">
    <property type="entry name" value="Transpeptidase"/>
    <property type="match status" value="1"/>
</dbReference>
<dbReference type="AlphaFoldDB" id="A0A645JEC0"/>
<evidence type="ECO:0000313" key="3">
    <source>
        <dbReference type="EMBL" id="MPN61532.1"/>
    </source>
</evidence>
<dbReference type="InterPro" id="IPR012338">
    <property type="entry name" value="Beta-lactam/transpept-like"/>
</dbReference>
<dbReference type="EMBL" id="VSSQ01138263">
    <property type="protein sequence ID" value="MPN61532.1"/>
    <property type="molecule type" value="Genomic_DNA"/>
</dbReference>
<dbReference type="Gene3D" id="3.40.710.10">
    <property type="entry name" value="DD-peptidase/beta-lactamase superfamily"/>
    <property type="match status" value="1"/>
</dbReference>
<feature type="compositionally biased region" description="Polar residues" evidence="1">
    <location>
        <begin position="101"/>
        <end position="117"/>
    </location>
</feature>
<accession>A0A645JEC0</accession>
<name>A0A645JEC0_9ZZZZ</name>
<gene>
    <name evidence="3" type="ORF">SDC9_209270</name>
</gene>
<reference evidence="3" key="1">
    <citation type="submission" date="2019-08" db="EMBL/GenBank/DDBJ databases">
        <authorList>
            <person name="Kucharzyk K."/>
            <person name="Murdoch R.W."/>
            <person name="Higgins S."/>
            <person name="Loffler F."/>
        </authorList>
    </citation>
    <scope>NUCLEOTIDE SEQUENCE</scope>
</reference>
<dbReference type="SUPFAM" id="SSF56601">
    <property type="entry name" value="beta-lactamase/transpeptidase-like"/>
    <property type="match status" value="1"/>
</dbReference>
<evidence type="ECO:0000256" key="1">
    <source>
        <dbReference type="SAM" id="MobiDB-lite"/>
    </source>
</evidence>
<sequence>MVQASHDVRGTAYRYLGDYPFTVASKTGTPQTNEFPNSTFICFAPADDPQIAVAVVIEKGWHGYTGAPVARAVLDSFFFPDKVTENNADGTPVKTAEDQAESSNTTATQNNSVSTAP</sequence>
<evidence type="ECO:0000259" key="2">
    <source>
        <dbReference type="Pfam" id="PF00905"/>
    </source>
</evidence>